<keyword evidence="3" id="KW-0732">Signal</keyword>
<keyword evidence="1" id="KW-0378">Hydrolase</keyword>
<dbReference type="PANTHER" id="PTHR33630">
    <property type="entry name" value="CUTINASE RV1984C-RELATED-RELATED"/>
    <property type="match status" value="1"/>
</dbReference>
<evidence type="ECO:0000313" key="5">
    <source>
        <dbReference type="Proteomes" id="UP001305779"/>
    </source>
</evidence>
<sequence length="254" mass="27154">MLFTQHLLALAALAVSTLAIDCPGSDTAGTPCTSGVFVLSARGTDESSNAPFQNGPNYTDQQGQQDVATALVNKAGGYCRSLPYAASPGLLYFVSAPTRRFNDIASINYGIKQGQSIIKEYVNRCKSTVNPRVILLGYSQGGQVMTSVLIGGQGYPTLEDYKQYITGGAFFASPCFVAKYPIDGGNSTTSGLFARGPISYNYFSTTYSNRLRNYCQAGDEFCAAGGFADANIAIHRNSVNTYKQEAINFLLPLV</sequence>
<dbReference type="SMART" id="SM01110">
    <property type="entry name" value="Cutinase"/>
    <property type="match status" value="1"/>
</dbReference>
<dbReference type="Proteomes" id="UP001305779">
    <property type="component" value="Unassembled WGS sequence"/>
</dbReference>
<accession>A0ABR0EE22</accession>
<proteinExistence type="predicted"/>
<dbReference type="InterPro" id="IPR029058">
    <property type="entry name" value="AB_hydrolase_fold"/>
</dbReference>
<dbReference type="SUPFAM" id="SSF53474">
    <property type="entry name" value="alpha/beta-Hydrolases"/>
    <property type="match status" value="1"/>
</dbReference>
<gene>
    <name evidence="4" type="ORF">PRZ48_007918</name>
</gene>
<feature type="chain" id="PRO_5047363044" description="Cutinase" evidence="3">
    <location>
        <begin position="20"/>
        <end position="254"/>
    </location>
</feature>
<name>A0ABR0EE22_ZASCE</name>
<evidence type="ECO:0008006" key="6">
    <source>
        <dbReference type="Google" id="ProtNLM"/>
    </source>
</evidence>
<reference evidence="4 5" key="1">
    <citation type="journal article" date="2023" name="G3 (Bethesda)">
        <title>A chromosome-level genome assembly of Zasmidium syzygii isolated from banana leaves.</title>
        <authorList>
            <person name="van Westerhoven A.C."/>
            <person name="Mehrabi R."/>
            <person name="Talebi R."/>
            <person name="Steentjes M.B.F."/>
            <person name="Corcolon B."/>
            <person name="Chong P.A."/>
            <person name="Kema G.H.J."/>
            <person name="Seidl M.F."/>
        </authorList>
    </citation>
    <scope>NUCLEOTIDE SEQUENCE [LARGE SCALE GENOMIC DNA]</scope>
    <source>
        <strain evidence="4 5">P124</strain>
    </source>
</reference>
<dbReference type="EMBL" id="JAXOVC010000006">
    <property type="protein sequence ID" value="KAK4499732.1"/>
    <property type="molecule type" value="Genomic_DNA"/>
</dbReference>
<evidence type="ECO:0000256" key="1">
    <source>
        <dbReference type="ARBA" id="ARBA00022801"/>
    </source>
</evidence>
<comment type="caution">
    <text evidence="4">The sequence shown here is derived from an EMBL/GenBank/DDBJ whole genome shotgun (WGS) entry which is preliminary data.</text>
</comment>
<feature type="signal peptide" evidence="3">
    <location>
        <begin position="1"/>
        <end position="19"/>
    </location>
</feature>
<dbReference type="Gene3D" id="3.40.50.1820">
    <property type="entry name" value="alpha/beta hydrolase"/>
    <property type="match status" value="1"/>
</dbReference>
<dbReference type="InterPro" id="IPR000675">
    <property type="entry name" value="Cutinase/axe"/>
</dbReference>
<evidence type="ECO:0000256" key="2">
    <source>
        <dbReference type="ARBA" id="ARBA00023157"/>
    </source>
</evidence>
<dbReference type="PANTHER" id="PTHR33630:SF9">
    <property type="entry name" value="CUTINASE 4"/>
    <property type="match status" value="1"/>
</dbReference>
<evidence type="ECO:0000256" key="3">
    <source>
        <dbReference type="SAM" id="SignalP"/>
    </source>
</evidence>
<evidence type="ECO:0000313" key="4">
    <source>
        <dbReference type="EMBL" id="KAK4499732.1"/>
    </source>
</evidence>
<protein>
    <recommendedName>
        <fullName evidence="6">Cutinase</fullName>
    </recommendedName>
</protein>
<dbReference type="Pfam" id="PF01083">
    <property type="entry name" value="Cutinase"/>
    <property type="match status" value="1"/>
</dbReference>
<keyword evidence="5" id="KW-1185">Reference proteome</keyword>
<keyword evidence="2" id="KW-1015">Disulfide bond</keyword>
<organism evidence="4 5">
    <name type="scientific">Zasmidium cellare</name>
    <name type="common">Wine cellar mold</name>
    <name type="synonym">Racodium cellare</name>
    <dbReference type="NCBI Taxonomy" id="395010"/>
    <lineage>
        <taxon>Eukaryota</taxon>
        <taxon>Fungi</taxon>
        <taxon>Dikarya</taxon>
        <taxon>Ascomycota</taxon>
        <taxon>Pezizomycotina</taxon>
        <taxon>Dothideomycetes</taxon>
        <taxon>Dothideomycetidae</taxon>
        <taxon>Mycosphaerellales</taxon>
        <taxon>Mycosphaerellaceae</taxon>
        <taxon>Zasmidium</taxon>
    </lineage>
</organism>